<dbReference type="GO" id="GO:0009007">
    <property type="term" value="F:site-specific DNA-methyltransferase (adenine-specific) activity"/>
    <property type="evidence" value="ECO:0007669"/>
    <property type="project" value="UniProtKB-UniRule"/>
</dbReference>
<gene>
    <name evidence="9" type="primary">dam</name>
    <name evidence="9" type="ORF">NCTC10179_00205</name>
</gene>
<comment type="similarity">
    <text evidence="1 7">Belongs to the N(4)/N(6)-methyltransferase family.</text>
</comment>
<dbReference type="Gene3D" id="1.10.260.40">
    <property type="entry name" value="lambda repressor-like DNA-binding domains"/>
    <property type="match status" value="1"/>
</dbReference>
<evidence type="ECO:0000256" key="6">
    <source>
        <dbReference type="ARBA" id="ARBA00047942"/>
    </source>
</evidence>
<proteinExistence type="inferred from homology"/>
<dbReference type="RefSeq" id="WP_036434643.1">
    <property type="nucleotide sequence ID" value="NZ_LR215039.1"/>
</dbReference>
<keyword evidence="3 7" id="KW-0489">Methyltransferase</keyword>
<dbReference type="OrthoDB" id="9805629at2"/>
<dbReference type="SUPFAM" id="SSF53335">
    <property type="entry name" value="S-adenosyl-L-methionine-dependent methyltransferases"/>
    <property type="match status" value="1"/>
</dbReference>
<dbReference type="GO" id="GO:1904047">
    <property type="term" value="F:S-adenosyl-L-methionine binding"/>
    <property type="evidence" value="ECO:0007669"/>
    <property type="project" value="TreeGrafter"/>
</dbReference>
<dbReference type="KEGG" id="mcou:NCTC10179_00205"/>
<dbReference type="Gene3D" id="3.40.50.150">
    <property type="entry name" value="Vaccinia Virus protein VP39"/>
    <property type="match status" value="1"/>
</dbReference>
<evidence type="ECO:0000256" key="1">
    <source>
        <dbReference type="ARBA" id="ARBA00006594"/>
    </source>
</evidence>
<dbReference type="SUPFAM" id="SSF47413">
    <property type="entry name" value="lambda repressor-like DNA-binding domains"/>
    <property type="match status" value="1"/>
</dbReference>
<evidence type="ECO:0000313" key="9">
    <source>
        <dbReference type="EMBL" id="VEU76043.1"/>
    </source>
</evidence>
<dbReference type="PROSITE" id="PS00092">
    <property type="entry name" value="N6_MTASE"/>
    <property type="match status" value="1"/>
</dbReference>
<dbReference type="AlphaFoldDB" id="A0A449B612"/>
<dbReference type="EC" id="2.1.1.72" evidence="2 7"/>
<protein>
    <recommendedName>
        <fullName evidence="2 7">Site-specific DNA-methyltransferase (adenine-specific)</fullName>
        <ecNumber evidence="2 7">2.1.1.72</ecNumber>
    </recommendedName>
</protein>
<dbReference type="SMART" id="SM00530">
    <property type="entry name" value="HTH_XRE"/>
    <property type="match status" value="1"/>
</dbReference>
<dbReference type="InterPro" id="IPR001387">
    <property type="entry name" value="Cro/C1-type_HTH"/>
</dbReference>
<dbReference type="PROSITE" id="PS50943">
    <property type="entry name" value="HTH_CROC1"/>
    <property type="match status" value="1"/>
</dbReference>
<dbReference type="GO" id="GO:0032259">
    <property type="term" value="P:methylation"/>
    <property type="evidence" value="ECO:0007669"/>
    <property type="project" value="UniProtKB-KW"/>
</dbReference>
<evidence type="ECO:0000259" key="8">
    <source>
        <dbReference type="PROSITE" id="PS50943"/>
    </source>
</evidence>
<dbReference type="GO" id="GO:0043565">
    <property type="term" value="F:sequence-specific DNA binding"/>
    <property type="evidence" value="ECO:0007669"/>
    <property type="project" value="TreeGrafter"/>
</dbReference>
<evidence type="ECO:0000313" key="10">
    <source>
        <dbReference type="Proteomes" id="UP000289497"/>
    </source>
</evidence>
<evidence type="ECO:0000256" key="5">
    <source>
        <dbReference type="ARBA" id="ARBA00022691"/>
    </source>
</evidence>
<dbReference type="GO" id="GO:0009307">
    <property type="term" value="P:DNA restriction-modification system"/>
    <property type="evidence" value="ECO:0007669"/>
    <property type="project" value="InterPro"/>
</dbReference>
<dbReference type="REBASE" id="298657">
    <property type="entry name" value="M.Mco10179ORF205P"/>
</dbReference>
<dbReference type="PANTHER" id="PTHR30481">
    <property type="entry name" value="DNA ADENINE METHYLASE"/>
    <property type="match status" value="1"/>
</dbReference>
<dbReference type="Pfam" id="PF01381">
    <property type="entry name" value="HTH_3"/>
    <property type="match status" value="1"/>
</dbReference>
<dbReference type="EMBL" id="LR215039">
    <property type="protein sequence ID" value="VEU76043.1"/>
    <property type="molecule type" value="Genomic_DNA"/>
</dbReference>
<name>A0A449B612_9BACT</name>
<dbReference type="Proteomes" id="UP000289497">
    <property type="component" value="Chromosome"/>
</dbReference>
<reference evidence="9 10" key="1">
    <citation type="submission" date="2019-01" db="EMBL/GenBank/DDBJ databases">
        <authorList>
            <consortium name="Pathogen Informatics"/>
        </authorList>
    </citation>
    <scope>NUCLEOTIDE SEQUENCE [LARGE SCALE GENOMIC DNA]</scope>
    <source>
        <strain evidence="9 10">NCTC10179</strain>
    </source>
</reference>
<sequence length="346" mass="39840">MIKEILGEKIKQLRTSQNLSQKDFAKLLKIERSQISKIESGKVNLTLERILKISKALEVSLDQLFTFKAAFNTKPVVKWAGGKTQLLSALKEHLPEDFNNYFEPFVGGGALLFALNPKQAYINDFNADLMSIYECLQDPKLTTKMLQLLKEHEKKHSEEYYYQIRSMDQDSNFNKLSLPIKGARLIYLNKSCFNGLYRVNSKGYFNVPWGKKEKVVTFEEDNIKEIQKYFAIANVRLFNGDYTKCLEKAQANDFVYLDPPYDVIPNKSGFVSYNKEGFGTEEQVRLSQVYKELNAKGVKVMLSNHNTPLINELYKDFKITVVKAKRMINSKGDKRGAVEEVIITNY</sequence>
<keyword evidence="5 7" id="KW-0949">S-adenosyl-L-methionine</keyword>
<dbReference type="PANTHER" id="PTHR30481:SF3">
    <property type="entry name" value="DNA ADENINE METHYLASE"/>
    <property type="match status" value="1"/>
</dbReference>
<evidence type="ECO:0000256" key="3">
    <source>
        <dbReference type="ARBA" id="ARBA00022603"/>
    </source>
</evidence>
<dbReference type="InterPro" id="IPR012327">
    <property type="entry name" value="MeTrfase_D12"/>
</dbReference>
<dbReference type="CDD" id="cd00093">
    <property type="entry name" value="HTH_XRE"/>
    <property type="match status" value="1"/>
</dbReference>
<comment type="catalytic activity">
    <reaction evidence="6 7">
        <text>a 2'-deoxyadenosine in DNA + S-adenosyl-L-methionine = an N(6)-methyl-2'-deoxyadenosine in DNA + S-adenosyl-L-homocysteine + H(+)</text>
        <dbReference type="Rhea" id="RHEA:15197"/>
        <dbReference type="Rhea" id="RHEA-COMP:12418"/>
        <dbReference type="Rhea" id="RHEA-COMP:12419"/>
        <dbReference type="ChEBI" id="CHEBI:15378"/>
        <dbReference type="ChEBI" id="CHEBI:57856"/>
        <dbReference type="ChEBI" id="CHEBI:59789"/>
        <dbReference type="ChEBI" id="CHEBI:90615"/>
        <dbReference type="ChEBI" id="CHEBI:90616"/>
        <dbReference type="EC" id="2.1.1.72"/>
    </reaction>
</comment>
<dbReference type="Pfam" id="PF02086">
    <property type="entry name" value="MethyltransfD12"/>
    <property type="match status" value="1"/>
</dbReference>
<dbReference type="InterPro" id="IPR023095">
    <property type="entry name" value="Ade_MeTrfase_dom_2"/>
</dbReference>
<keyword evidence="10" id="KW-1185">Reference proteome</keyword>
<dbReference type="InterPro" id="IPR010982">
    <property type="entry name" value="Lambda_DNA-bd_dom_sf"/>
</dbReference>
<feature type="domain" description="HTH cro/C1-type" evidence="8">
    <location>
        <begin position="10"/>
        <end position="64"/>
    </location>
</feature>
<evidence type="ECO:0000256" key="2">
    <source>
        <dbReference type="ARBA" id="ARBA00011900"/>
    </source>
</evidence>
<evidence type="ECO:0000256" key="7">
    <source>
        <dbReference type="RuleBase" id="RU361257"/>
    </source>
</evidence>
<dbReference type="PRINTS" id="PR00505">
    <property type="entry name" value="D12N6MTFRASE"/>
</dbReference>
<dbReference type="InterPro" id="IPR002052">
    <property type="entry name" value="DNA_methylase_N6_adenine_CS"/>
</dbReference>
<dbReference type="GO" id="GO:0006298">
    <property type="term" value="P:mismatch repair"/>
    <property type="evidence" value="ECO:0007669"/>
    <property type="project" value="TreeGrafter"/>
</dbReference>
<dbReference type="InterPro" id="IPR029063">
    <property type="entry name" value="SAM-dependent_MTases_sf"/>
</dbReference>
<dbReference type="NCBIfam" id="TIGR00571">
    <property type="entry name" value="dam"/>
    <property type="match status" value="1"/>
</dbReference>
<evidence type="ECO:0000256" key="4">
    <source>
        <dbReference type="ARBA" id="ARBA00022679"/>
    </source>
</evidence>
<organism evidence="9 10">
    <name type="scientific">Mycoplasmopsis columboralis</name>
    <dbReference type="NCBI Taxonomy" id="171282"/>
    <lineage>
        <taxon>Bacteria</taxon>
        <taxon>Bacillati</taxon>
        <taxon>Mycoplasmatota</taxon>
        <taxon>Mycoplasmoidales</taxon>
        <taxon>Metamycoplasmataceae</taxon>
        <taxon>Mycoplasmopsis</taxon>
    </lineage>
</organism>
<accession>A0A449B612</accession>
<dbReference type="Gene3D" id="1.10.1020.10">
    <property type="entry name" value="Adenine-specific Methyltransferase, Domain 2"/>
    <property type="match status" value="1"/>
</dbReference>
<keyword evidence="4 7" id="KW-0808">Transferase</keyword>